<keyword evidence="7" id="KW-0503">Monooxygenase</keyword>
<reference evidence="10" key="1">
    <citation type="journal article" date="2019" name="Int. J. Syst. Evol. Microbiol.">
        <title>The Global Catalogue of Microorganisms (GCM) 10K type strain sequencing project: providing services to taxonomists for standard genome sequencing and annotation.</title>
        <authorList>
            <consortium name="The Broad Institute Genomics Platform"/>
            <consortium name="The Broad Institute Genome Sequencing Center for Infectious Disease"/>
            <person name="Wu L."/>
            <person name="Ma J."/>
        </authorList>
    </citation>
    <scope>NUCLEOTIDE SEQUENCE [LARGE SCALE GENOMIC DNA]</scope>
    <source>
        <strain evidence="10">NBRC 101365</strain>
    </source>
</reference>
<evidence type="ECO:0000259" key="8">
    <source>
        <dbReference type="Pfam" id="PF01494"/>
    </source>
</evidence>
<keyword evidence="5" id="KW-0274">FAD</keyword>
<gene>
    <name evidence="9" type="ORF">GCM10007874_33200</name>
</gene>
<dbReference type="Pfam" id="PF01494">
    <property type="entry name" value="FAD_binding_3"/>
    <property type="match status" value="1"/>
</dbReference>
<evidence type="ECO:0000256" key="5">
    <source>
        <dbReference type="ARBA" id="ARBA00022827"/>
    </source>
</evidence>
<comment type="caution">
    <text evidence="9">The sequence shown here is derived from an EMBL/GenBank/DDBJ whole genome shotgun (WGS) entry which is preliminary data.</text>
</comment>
<evidence type="ECO:0000256" key="1">
    <source>
        <dbReference type="ARBA" id="ARBA00001974"/>
    </source>
</evidence>
<organism evidence="9 10">
    <name type="scientific">Labrys miyagiensis</name>
    <dbReference type="NCBI Taxonomy" id="346912"/>
    <lineage>
        <taxon>Bacteria</taxon>
        <taxon>Pseudomonadati</taxon>
        <taxon>Pseudomonadota</taxon>
        <taxon>Alphaproteobacteria</taxon>
        <taxon>Hyphomicrobiales</taxon>
        <taxon>Xanthobacteraceae</taxon>
        <taxon>Labrys</taxon>
    </lineage>
</organism>
<feature type="domain" description="FAD-binding" evidence="8">
    <location>
        <begin position="126"/>
        <end position="311"/>
    </location>
</feature>
<keyword evidence="6" id="KW-0560">Oxidoreductase</keyword>
<dbReference type="Proteomes" id="UP001156882">
    <property type="component" value="Unassembled WGS sequence"/>
</dbReference>
<evidence type="ECO:0000256" key="7">
    <source>
        <dbReference type="ARBA" id="ARBA00023033"/>
    </source>
</evidence>
<evidence type="ECO:0000256" key="3">
    <source>
        <dbReference type="ARBA" id="ARBA00005349"/>
    </source>
</evidence>
<sequence length="366" mass="38894">MVLRAQGHAVTLIGPAGNAADTRTTALLEGSVQALAKAGVVIAGNPAAAPLRVMSIVDATQRLIRARPIAFEAKEIGLDAFGWNIANGALTQALLNRLAELEIEHVTGRLLSVDIADGHVGLTIDGAEPLTAGLVIAADGRNSMVRQAAGIGTTRHDYPQTALALNLRVSRDHREISTEFHTESGPFTLVPLPGRRASLVWVVSPERAEALKELDDAALAHEIEKQSHALLGRVSIDSQRSFWPMNTVMATSQSGTRIALIGEAAHVLPPIGAQGFNLTLRDIAALAKALRDAKDPGASAVLDAYVKARRADIGTRHTAVDLLNRSLLSDQFALQGLRGLGLYALERIGPLRRVVMRQGLARAVED</sequence>
<keyword evidence="4" id="KW-0285">Flavoprotein</keyword>
<dbReference type="InterPro" id="IPR051205">
    <property type="entry name" value="UbiH/COQ6_monooxygenase"/>
</dbReference>
<comment type="cofactor">
    <cofactor evidence="1">
        <name>FAD</name>
        <dbReference type="ChEBI" id="CHEBI:57692"/>
    </cofactor>
</comment>
<dbReference type="PANTHER" id="PTHR43876:SF7">
    <property type="entry name" value="UBIQUINONE BIOSYNTHESIS MONOOXYGENASE COQ6, MITOCHONDRIAL"/>
    <property type="match status" value="1"/>
</dbReference>
<evidence type="ECO:0000256" key="2">
    <source>
        <dbReference type="ARBA" id="ARBA00004749"/>
    </source>
</evidence>
<dbReference type="EMBL" id="BSPC01000028">
    <property type="protein sequence ID" value="GLS20303.1"/>
    <property type="molecule type" value="Genomic_DNA"/>
</dbReference>
<keyword evidence="10" id="KW-1185">Reference proteome</keyword>
<dbReference type="PANTHER" id="PTHR43876">
    <property type="entry name" value="UBIQUINONE BIOSYNTHESIS MONOOXYGENASE COQ6, MITOCHONDRIAL"/>
    <property type="match status" value="1"/>
</dbReference>
<dbReference type="NCBIfam" id="TIGR01988">
    <property type="entry name" value="Ubi-OHases"/>
    <property type="match status" value="1"/>
</dbReference>
<evidence type="ECO:0000256" key="4">
    <source>
        <dbReference type="ARBA" id="ARBA00022630"/>
    </source>
</evidence>
<dbReference type="InterPro" id="IPR002938">
    <property type="entry name" value="FAD-bd"/>
</dbReference>
<accession>A0ABQ6CKM8</accession>
<proteinExistence type="inferred from homology"/>
<comment type="similarity">
    <text evidence="3">Belongs to the UbiH/COQ6 family.</text>
</comment>
<evidence type="ECO:0000256" key="6">
    <source>
        <dbReference type="ARBA" id="ARBA00023002"/>
    </source>
</evidence>
<name>A0ABQ6CKM8_9HYPH</name>
<evidence type="ECO:0000313" key="10">
    <source>
        <dbReference type="Proteomes" id="UP001156882"/>
    </source>
</evidence>
<dbReference type="Gene3D" id="3.50.50.60">
    <property type="entry name" value="FAD/NAD(P)-binding domain"/>
    <property type="match status" value="2"/>
</dbReference>
<protein>
    <submittedName>
        <fullName evidence="9">2-octaprenyl-6-methoxyphenyl hydroxylase</fullName>
    </submittedName>
</protein>
<comment type="pathway">
    <text evidence="2">Cofactor biosynthesis; ubiquinone biosynthesis.</text>
</comment>
<dbReference type="InterPro" id="IPR010971">
    <property type="entry name" value="UbiH/COQ6"/>
</dbReference>
<dbReference type="PRINTS" id="PR00420">
    <property type="entry name" value="RNGMNOXGNASE"/>
</dbReference>
<evidence type="ECO:0000313" key="9">
    <source>
        <dbReference type="EMBL" id="GLS20303.1"/>
    </source>
</evidence>
<dbReference type="InterPro" id="IPR036188">
    <property type="entry name" value="FAD/NAD-bd_sf"/>
</dbReference>
<dbReference type="SUPFAM" id="SSF51905">
    <property type="entry name" value="FAD/NAD(P)-binding domain"/>
    <property type="match status" value="1"/>
</dbReference>